<dbReference type="PATRIC" id="fig|445710.3.peg.253"/>
<dbReference type="KEGG" id="dtx:ATSB10_02550"/>
<protein>
    <recommendedName>
        <fullName evidence="2">HTH cro/C1-type domain-containing protein</fullName>
    </recommendedName>
</protein>
<sequence>MFDISNMDTDTLMRDLGQQLRLLRKRRGLTQAALATRTGMPRPKIVQMEQGRGSIAFESYARLAAALDATLKVDVAQRPTLEELGDIYGE</sequence>
<evidence type="ECO:0000259" key="2">
    <source>
        <dbReference type="PROSITE" id="PS50943"/>
    </source>
</evidence>
<dbReference type="PANTHER" id="PTHR46797:SF1">
    <property type="entry name" value="METHYLPHOSPHONATE SYNTHASE"/>
    <property type="match status" value="1"/>
</dbReference>
<proteinExistence type="predicted"/>
<dbReference type="EMBL" id="CP014841">
    <property type="protein sequence ID" value="AND67709.1"/>
    <property type="molecule type" value="Genomic_DNA"/>
</dbReference>
<dbReference type="GO" id="GO:0005829">
    <property type="term" value="C:cytosol"/>
    <property type="evidence" value="ECO:0007669"/>
    <property type="project" value="TreeGrafter"/>
</dbReference>
<dbReference type="Pfam" id="PF13560">
    <property type="entry name" value="HTH_31"/>
    <property type="match status" value="1"/>
</dbReference>
<dbReference type="CDD" id="cd00093">
    <property type="entry name" value="HTH_XRE"/>
    <property type="match status" value="1"/>
</dbReference>
<keyword evidence="1" id="KW-0238">DNA-binding</keyword>
<evidence type="ECO:0000313" key="3">
    <source>
        <dbReference type="EMBL" id="AND67709.1"/>
    </source>
</evidence>
<dbReference type="PANTHER" id="PTHR46797">
    <property type="entry name" value="HTH-TYPE TRANSCRIPTIONAL REGULATOR"/>
    <property type="match status" value="1"/>
</dbReference>
<dbReference type="AlphaFoldDB" id="A0A161J6Y9"/>
<keyword evidence="4" id="KW-1185">Reference proteome</keyword>
<gene>
    <name evidence="3" type="ORF">ATSB10_02550</name>
</gene>
<organism evidence="3 4">
    <name type="scientific">Dyella thiooxydans</name>
    <dbReference type="NCBI Taxonomy" id="445710"/>
    <lineage>
        <taxon>Bacteria</taxon>
        <taxon>Pseudomonadati</taxon>
        <taxon>Pseudomonadota</taxon>
        <taxon>Gammaproteobacteria</taxon>
        <taxon>Lysobacterales</taxon>
        <taxon>Rhodanobacteraceae</taxon>
        <taxon>Dyella</taxon>
    </lineage>
</organism>
<evidence type="ECO:0000256" key="1">
    <source>
        <dbReference type="ARBA" id="ARBA00023125"/>
    </source>
</evidence>
<accession>A0A161J6Y9</accession>
<dbReference type="PROSITE" id="PS50943">
    <property type="entry name" value="HTH_CROC1"/>
    <property type="match status" value="1"/>
</dbReference>
<dbReference type="GO" id="GO:0003700">
    <property type="term" value="F:DNA-binding transcription factor activity"/>
    <property type="evidence" value="ECO:0007669"/>
    <property type="project" value="TreeGrafter"/>
</dbReference>
<dbReference type="Proteomes" id="UP000077255">
    <property type="component" value="Chromosome"/>
</dbReference>
<evidence type="ECO:0000313" key="4">
    <source>
        <dbReference type="Proteomes" id="UP000077255"/>
    </source>
</evidence>
<dbReference type="SUPFAM" id="SSF47413">
    <property type="entry name" value="lambda repressor-like DNA-binding domains"/>
    <property type="match status" value="1"/>
</dbReference>
<dbReference type="STRING" id="445710.ATSB10_02550"/>
<dbReference type="InterPro" id="IPR001387">
    <property type="entry name" value="Cro/C1-type_HTH"/>
</dbReference>
<reference evidence="3 4" key="1">
    <citation type="submission" date="2016-02" db="EMBL/GenBank/DDBJ databases">
        <title>Complete genome sequencing and analysis of ATSB10, Dyella thiooxydans isolated from rhizosphere soil of sunflower (Helianthus annuus L.).</title>
        <authorList>
            <person name="Lee Y."/>
            <person name="Hwangbo K."/>
            <person name="Chung H."/>
            <person name="Yoo J."/>
            <person name="Kim K.Y."/>
            <person name="Sa T.M."/>
            <person name="Um Y."/>
            <person name="Madhaiyan M."/>
        </authorList>
    </citation>
    <scope>NUCLEOTIDE SEQUENCE [LARGE SCALE GENOMIC DNA]</scope>
    <source>
        <strain evidence="3 4">ATSB10</strain>
    </source>
</reference>
<dbReference type="InterPro" id="IPR050807">
    <property type="entry name" value="TransReg_Diox_bact_type"/>
</dbReference>
<dbReference type="Gene3D" id="1.10.260.40">
    <property type="entry name" value="lambda repressor-like DNA-binding domains"/>
    <property type="match status" value="1"/>
</dbReference>
<feature type="domain" description="HTH cro/C1-type" evidence="2">
    <location>
        <begin position="20"/>
        <end position="78"/>
    </location>
</feature>
<dbReference type="GO" id="GO:0003677">
    <property type="term" value="F:DNA binding"/>
    <property type="evidence" value="ECO:0007669"/>
    <property type="project" value="UniProtKB-KW"/>
</dbReference>
<dbReference type="SMART" id="SM00530">
    <property type="entry name" value="HTH_XRE"/>
    <property type="match status" value="1"/>
</dbReference>
<dbReference type="InterPro" id="IPR010982">
    <property type="entry name" value="Lambda_DNA-bd_dom_sf"/>
</dbReference>
<name>A0A161J6Y9_9GAMM</name>